<keyword evidence="10" id="KW-0539">Nucleus</keyword>
<protein>
    <submittedName>
        <fullName evidence="13">Zinc finger protein 217</fullName>
    </submittedName>
</protein>
<evidence type="ECO:0000256" key="6">
    <source>
        <dbReference type="ARBA" id="ARBA00022833"/>
    </source>
</evidence>
<dbReference type="AlphaFoldDB" id="A0A1A8FUL4"/>
<keyword evidence="4" id="KW-0677">Repeat</keyword>
<dbReference type="EMBL" id="HAEB01016568">
    <property type="protein sequence ID" value="SBQ63095.1"/>
    <property type="molecule type" value="Transcribed_RNA"/>
</dbReference>
<dbReference type="InterPro" id="IPR013087">
    <property type="entry name" value="Znf_C2H2_type"/>
</dbReference>
<sequence length="92" mass="10941">QEMSTDNEDCASDKEELSLMWSEDQEDKAVKEECVRELQSQQQVENPNPPRRSLMQKCKAKERPTTCEQCQRTFRTYHQLVLQSRVHKRDRG</sequence>
<evidence type="ECO:0000256" key="10">
    <source>
        <dbReference type="ARBA" id="ARBA00023242"/>
    </source>
</evidence>
<comment type="subcellular location">
    <subcellularLocation>
        <location evidence="1">Nucleus</location>
    </subcellularLocation>
</comment>
<evidence type="ECO:0000256" key="5">
    <source>
        <dbReference type="ARBA" id="ARBA00022771"/>
    </source>
</evidence>
<keyword evidence="8" id="KW-0238">DNA-binding</keyword>
<dbReference type="SUPFAM" id="SSF57667">
    <property type="entry name" value="beta-beta-alpha zinc fingers"/>
    <property type="match status" value="1"/>
</dbReference>
<evidence type="ECO:0000256" key="1">
    <source>
        <dbReference type="ARBA" id="ARBA00004123"/>
    </source>
</evidence>
<feature type="non-terminal residue" evidence="13">
    <location>
        <position position="1"/>
    </location>
</feature>
<evidence type="ECO:0000256" key="4">
    <source>
        <dbReference type="ARBA" id="ARBA00022737"/>
    </source>
</evidence>
<feature type="domain" description="C2H2-type" evidence="12">
    <location>
        <begin position="65"/>
        <end position="92"/>
    </location>
</feature>
<keyword evidence="6" id="KW-0862">Zinc</keyword>
<evidence type="ECO:0000256" key="9">
    <source>
        <dbReference type="ARBA" id="ARBA00023163"/>
    </source>
</evidence>
<reference evidence="13" key="2">
    <citation type="submission" date="2016-06" db="EMBL/GenBank/DDBJ databases">
        <title>The genome of a short-lived fish provides insights into sex chromosome evolution and the genetic control of aging.</title>
        <authorList>
            <person name="Reichwald K."/>
            <person name="Felder M."/>
            <person name="Petzold A."/>
            <person name="Koch P."/>
            <person name="Groth M."/>
            <person name="Platzer M."/>
        </authorList>
    </citation>
    <scope>NUCLEOTIDE SEQUENCE</scope>
    <source>
        <tissue evidence="13">Brain</tissue>
    </source>
</reference>
<evidence type="ECO:0000256" key="11">
    <source>
        <dbReference type="PROSITE-ProRule" id="PRU00042"/>
    </source>
</evidence>
<keyword evidence="5 11" id="KW-0863">Zinc-finger</keyword>
<comment type="similarity">
    <text evidence="2">Belongs to the krueppel C2H2-type zinc-finger protein family.</text>
</comment>
<evidence type="ECO:0000256" key="7">
    <source>
        <dbReference type="ARBA" id="ARBA00023015"/>
    </source>
</evidence>
<dbReference type="InterPro" id="IPR036236">
    <property type="entry name" value="Znf_C2H2_sf"/>
</dbReference>
<keyword evidence="9" id="KW-0804">Transcription</keyword>
<dbReference type="GO" id="GO:0005634">
    <property type="term" value="C:nucleus"/>
    <property type="evidence" value="ECO:0007669"/>
    <property type="project" value="UniProtKB-SubCell"/>
</dbReference>
<gene>
    <name evidence="13" type="primary">CABZ01070579.1</name>
</gene>
<evidence type="ECO:0000259" key="12">
    <source>
        <dbReference type="PROSITE" id="PS50157"/>
    </source>
</evidence>
<accession>A0A1A8FUL4</accession>
<dbReference type="PANTHER" id="PTHR45925:SF4">
    <property type="entry name" value="ZINC FINGER PROTEIN 217"/>
    <property type="match status" value="1"/>
</dbReference>
<name>A0A1A8FUL4_9TELE</name>
<keyword evidence="7" id="KW-0805">Transcription regulation</keyword>
<dbReference type="InterPro" id="IPR051967">
    <property type="entry name" value="Krueppel_C2H2-ZF"/>
</dbReference>
<dbReference type="GO" id="GO:0008270">
    <property type="term" value="F:zinc ion binding"/>
    <property type="evidence" value="ECO:0007669"/>
    <property type="project" value="UniProtKB-KW"/>
</dbReference>
<proteinExistence type="inferred from homology"/>
<feature type="non-terminal residue" evidence="13">
    <location>
        <position position="92"/>
    </location>
</feature>
<evidence type="ECO:0000256" key="2">
    <source>
        <dbReference type="ARBA" id="ARBA00006991"/>
    </source>
</evidence>
<evidence type="ECO:0000256" key="3">
    <source>
        <dbReference type="ARBA" id="ARBA00022723"/>
    </source>
</evidence>
<dbReference type="GO" id="GO:0000978">
    <property type="term" value="F:RNA polymerase II cis-regulatory region sequence-specific DNA binding"/>
    <property type="evidence" value="ECO:0007669"/>
    <property type="project" value="TreeGrafter"/>
</dbReference>
<dbReference type="GO" id="GO:0000981">
    <property type="term" value="F:DNA-binding transcription factor activity, RNA polymerase II-specific"/>
    <property type="evidence" value="ECO:0007669"/>
    <property type="project" value="TreeGrafter"/>
</dbReference>
<keyword evidence="3" id="KW-0479">Metal-binding</keyword>
<dbReference type="PROSITE" id="PS50157">
    <property type="entry name" value="ZINC_FINGER_C2H2_2"/>
    <property type="match status" value="1"/>
</dbReference>
<reference evidence="13" key="1">
    <citation type="submission" date="2016-05" db="EMBL/GenBank/DDBJ databases">
        <authorList>
            <person name="Lavstsen T."/>
            <person name="Jespersen J.S."/>
        </authorList>
    </citation>
    <scope>NUCLEOTIDE SEQUENCE</scope>
    <source>
        <tissue evidence="13">Brain</tissue>
    </source>
</reference>
<evidence type="ECO:0000313" key="13">
    <source>
        <dbReference type="EMBL" id="SBQ63095.1"/>
    </source>
</evidence>
<organism evidence="13">
    <name type="scientific">Nothobranchius korthausae</name>
    <dbReference type="NCBI Taxonomy" id="1143690"/>
    <lineage>
        <taxon>Eukaryota</taxon>
        <taxon>Metazoa</taxon>
        <taxon>Chordata</taxon>
        <taxon>Craniata</taxon>
        <taxon>Vertebrata</taxon>
        <taxon>Euteleostomi</taxon>
        <taxon>Actinopterygii</taxon>
        <taxon>Neopterygii</taxon>
        <taxon>Teleostei</taxon>
        <taxon>Neoteleostei</taxon>
        <taxon>Acanthomorphata</taxon>
        <taxon>Ovalentaria</taxon>
        <taxon>Atherinomorphae</taxon>
        <taxon>Cyprinodontiformes</taxon>
        <taxon>Nothobranchiidae</taxon>
        <taxon>Nothobranchius</taxon>
    </lineage>
</organism>
<dbReference type="PANTHER" id="PTHR45925">
    <property type="entry name" value="ZINC FINGER PROTEIN"/>
    <property type="match status" value="1"/>
</dbReference>
<evidence type="ECO:0000256" key="8">
    <source>
        <dbReference type="ARBA" id="ARBA00023125"/>
    </source>
</evidence>